<keyword evidence="3" id="KW-0520">NAD</keyword>
<evidence type="ECO:0000256" key="1">
    <source>
        <dbReference type="ARBA" id="ARBA00001911"/>
    </source>
</evidence>
<protein>
    <submittedName>
        <fullName evidence="7">NAD-dependent epimerase/dehydratase family protein</fullName>
    </submittedName>
</protein>
<dbReference type="InterPro" id="IPR044516">
    <property type="entry name" value="UXS-like"/>
</dbReference>
<dbReference type="PANTHER" id="PTHR43078">
    <property type="entry name" value="UDP-GLUCURONIC ACID DECARBOXYLASE-RELATED"/>
    <property type="match status" value="1"/>
</dbReference>
<dbReference type="PANTHER" id="PTHR43078:SF6">
    <property type="entry name" value="UDP-GLUCURONIC ACID DECARBOXYLASE 1"/>
    <property type="match status" value="1"/>
</dbReference>
<evidence type="ECO:0000256" key="4">
    <source>
        <dbReference type="ARBA" id="ARBA00023239"/>
    </source>
</evidence>
<dbReference type="Gene3D" id="3.40.50.720">
    <property type="entry name" value="NAD(P)-binding Rossmann-like Domain"/>
    <property type="match status" value="1"/>
</dbReference>
<dbReference type="GO" id="GO:0042732">
    <property type="term" value="P:D-xylose metabolic process"/>
    <property type="evidence" value="ECO:0007669"/>
    <property type="project" value="InterPro"/>
</dbReference>
<evidence type="ECO:0000256" key="5">
    <source>
        <dbReference type="SAM" id="Phobius"/>
    </source>
</evidence>
<dbReference type="InterPro" id="IPR001509">
    <property type="entry name" value="Epimerase_deHydtase"/>
</dbReference>
<dbReference type="GO" id="GO:0048040">
    <property type="term" value="F:UDP-glucuronate decarboxylase activity"/>
    <property type="evidence" value="ECO:0007669"/>
    <property type="project" value="TreeGrafter"/>
</dbReference>
<keyword evidence="5" id="KW-0812">Transmembrane</keyword>
<dbReference type="AlphaFoldDB" id="A0A7C5Z2Z7"/>
<feature type="transmembrane region" description="Helical" evidence="5">
    <location>
        <begin position="379"/>
        <end position="404"/>
    </location>
</feature>
<feature type="domain" description="NAD-dependent epimerase/dehydratase" evidence="6">
    <location>
        <begin position="16"/>
        <end position="233"/>
    </location>
</feature>
<dbReference type="EMBL" id="DRVY01000014">
    <property type="protein sequence ID" value="HHR91959.1"/>
    <property type="molecule type" value="Genomic_DNA"/>
</dbReference>
<dbReference type="SUPFAM" id="SSF51735">
    <property type="entry name" value="NAD(P)-binding Rossmann-fold domains"/>
    <property type="match status" value="1"/>
</dbReference>
<keyword evidence="4" id="KW-0456">Lyase</keyword>
<comment type="caution">
    <text evidence="7">The sequence shown here is derived from an EMBL/GenBank/DDBJ whole genome shotgun (WGS) entry which is preliminary data.</text>
</comment>
<keyword evidence="2" id="KW-0210">Decarboxylase</keyword>
<accession>A0A7C5Z2Z7</accession>
<sequence>MARKRQPHILVVNGVNLVGQYLIQTLLEQGAYVYVLGRYDTKAREFIKIFKRDSFKYFDISVAPLIKDRIDYLDYVFILLYEAPPTVENIDSKGYINEISLLHTCLELAVEKRAKLELITSMLLEKRLMGKEWSGERAYTYDDVQAFAENAVLEYCKKQGLNGRVVRLGEVYGRGMDINSESYLVKMIKQALTEEEITVPGDGLQFLYYIHVLDAVYGILKAVFTDGTSGKIFTLANPQEISLLALAHKLLEQSVVATKVRFEKNTIPAEPLFDKGFTLSNQLSKIGWKPKISFERGLGQTVDYFKEILNIKEKREERDKKFEEDLREKKEGVFIDVKIDEVLPVEISKEKKRIERVKKKILEEGARRRRALLSAIVKWFLGSVLFSGLALLYFFFFVPVVGLVKTTYFMQSGLNSYLFHLKSGDLQSINDDKLYIKKQTEAIPVYVDHLSWFFKISKTEGVEKRIVSNIYGVEAFTNGCEYLIQLPNGISVISNNENPQLNSPKDAQLLVQAKLNFMDAANWLKIGIRSPDVKGFWDPFEEAESISERLSKNL</sequence>
<organism evidence="7">
    <name type="scientific">candidate division CPR3 bacterium</name>
    <dbReference type="NCBI Taxonomy" id="2268181"/>
    <lineage>
        <taxon>Bacteria</taxon>
        <taxon>Bacteria division CPR3</taxon>
    </lineage>
</organism>
<dbReference type="GO" id="GO:0005737">
    <property type="term" value="C:cytoplasm"/>
    <property type="evidence" value="ECO:0007669"/>
    <property type="project" value="TreeGrafter"/>
</dbReference>
<evidence type="ECO:0000259" key="6">
    <source>
        <dbReference type="Pfam" id="PF01370"/>
    </source>
</evidence>
<name>A0A7C5Z2Z7_UNCC3</name>
<reference evidence="7" key="1">
    <citation type="journal article" date="2020" name="mSystems">
        <title>Genome- and Community-Level Interaction Insights into Carbon Utilization and Element Cycling Functions of Hydrothermarchaeota in Hydrothermal Sediment.</title>
        <authorList>
            <person name="Zhou Z."/>
            <person name="Liu Y."/>
            <person name="Xu W."/>
            <person name="Pan J."/>
            <person name="Luo Z.H."/>
            <person name="Li M."/>
        </authorList>
    </citation>
    <scope>NUCLEOTIDE SEQUENCE [LARGE SCALE GENOMIC DNA]</scope>
    <source>
        <strain evidence="7">SpSt-1042</strain>
    </source>
</reference>
<evidence type="ECO:0000313" key="7">
    <source>
        <dbReference type="EMBL" id="HHR91959.1"/>
    </source>
</evidence>
<gene>
    <name evidence="7" type="ORF">ENL96_00380</name>
</gene>
<keyword evidence="5" id="KW-0472">Membrane</keyword>
<dbReference type="GO" id="GO:0070403">
    <property type="term" value="F:NAD+ binding"/>
    <property type="evidence" value="ECO:0007669"/>
    <property type="project" value="InterPro"/>
</dbReference>
<evidence type="ECO:0000256" key="3">
    <source>
        <dbReference type="ARBA" id="ARBA00023027"/>
    </source>
</evidence>
<proteinExistence type="predicted"/>
<evidence type="ECO:0000256" key="2">
    <source>
        <dbReference type="ARBA" id="ARBA00022793"/>
    </source>
</evidence>
<keyword evidence="5" id="KW-1133">Transmembrane helix</keyword>
<comment type="cofactor">
    <cofactor evidence="1">
        <name>NAD(+)</name>
        <dbReference type="ChEBI" id="CHEBI:57540"/>
    </cofactor>
</comment>
<dbReference type="InterPro" id="IPR036291">
    <property type="entry name" value="NAD(P)-bd_dom_sf"/>
</dbReference>
<dbReference type="Pfam" id="PF01370">
    <property type="entry name" value="Epimerase"/>
    <property type="match status" value="1"/>
</dbReference>